<feature type="transmembrane region" description="Helical" evidence="1">
    <location>
        <begin position="334"/>
        <end position="353"/>
    </location>
</feature>
<dbReference type="InterPro" id="IPR043128">
    <property type="entry name" value="Rev_trsase/Diguanyl_cyclase"/>
</dbReference>
<feature type="transmembrane region" description="Helical" evidence="1">
    <location>
        <begin position="213"/>
        <end position="233"/>
    </location>
</feature>
<dbReference type="RefSeq" id="WP_114281353.1">
    <property type="nucleotide sequence ID" value="NZ_QPJY01000019.1"/>
</dbReference>
<dbReference type="Pfam" id="PF07695">
    <property type="entry name" value="7TMR-DISM_7TM"/>
    <property type="match status" value="1"/>
</dbReference>
<dbReference type="Gene3D" id="2.60.40.2380">
    <property type="match status" value="1"/>
</dbReference>
<dbReference type="PANTHER" id="PTHR46663:SF2">
    <property type="entry name" value="GGDEF DOMAIN-CONTAINING PROTEIN"/>
    <property type="match status" value="1"/>
</dbReference>
<dbReference type="SUPFAM" id="SSF55073">
    <property type="entry name" value="Nucleotide cyclase"/>
    <property type="match status" value="1"/>
</dbReference>
<keyword evidence="1" id="KW-0812">Transmembrane</keyword>
<sequence length="633" mass="68496">MRLVLAVVLALLLPVPPAAAVSLGQGDQPVPLGAWYQVLEDRAGTLTLEDARAAAAAGRFRPVHGGEDPNFGYSTATFWLRVPLENHLPEASRWLLEVPFPTLDSVRIHLVDSASGALLARQEAGDRVPFAERPYPHRHFVFPITLPPHRPLALYLRVASAGSLTVGATLWPPERFSVASRDAYLALTLYFGVLVALFAYNLLLFLSLRDRAYLYYVLFVGSMAVGQGAWNGLFYEYLWPGAPAWANVAAVVGFNATGLFGALFSRVFLGARRQVPALDRVMRWCAAMFAALILALPLVPYQVIAVATSVTGVTFSLVAVASGVVCLRRGYLPARYFLLAWTLLLAGTAALGARNLGWLPTNFLTLHAMQIGSALEMLLLSFALAERIHQLRAQKEAAEADAMQARRMVVETLARTERDLEHQVAARTRELSELNRSLHQQHGLLERQALRDSLTGVANRTQLDVRLGARLADGDGLVGVLFIDLDDFKTVNDTYGHWLGDRLLQVVARRLECSVRSIDTVARLGGDEFVVVLGRMQSAEALLGVGEKIIAQLGQPVTIEGLQLRVSCSIGAALAPDDGTEPATVIKHADRAMYEAKRGGANHISPALGLSRRLARAAAPAATGEPAAEGIPG</sequence>
<evidence type="ECO:0000259" key="3">
    <source>
        <dbReference type="PROSITE" id="PS50887"/>
    </source>
</evidence>
<dbReference type="CDD" id="cd01949">
    <property type="entry name" value="GGDEF"/>
    <property type="match status" value="1"/>
</dbReference>
<dbReference type="InterPro" id="IPR011623">
    <property type="entry name" value="7TMR_DISM_rcpt_extracell_dom1"/>
</dbReference>
<keyword evidence="1" id="KW-1133">Transmembrane helix</keyword>
<comment type="caution">
    <text evidence="4">The sequence shown here is derived from an EMBL/GenBank/DDBJ whole genome shotgun (WGS) entry which is preliminary data.</text>
</comment>
<evidence type="ECO:0000256" key="2">
    <source>
        <dbReference type="SAM" id="SignalP"/>
    </source>
</evidence>
<keyword evidence="5" id="KW-1185">Reference proteome</keyword>
<dbReference type="InterPro" id="IPR011622">
    <property type="entry name" value="7TMR_DISM_rcpt_extracell_dom2"/>
</dbReference>
<dbReference type="Gene3D" id="3.30.70.270">
    <property type="match status" value="1"/>
</dbReference>
<protein>
    <submittedName>
        <fullName evidence="4">Diguanylate cyclase (GGDEF)-like protein</fullName>
    </submittedName>
</protein>
<dbReference type="AlphaFoldDB" id="A0A369BN28"/>
<dbReference type="NCBIfam" id="TIGR00254">
    <property type="entry name" value="GGDEF"/>
    <property type="match status" value="1"/>
</dbReference>
<accession>A0A369BN28</accession>
<dbReference type="PANTHER" id="PTHR46663">
    <property type="entry name" value="DIGUANYLATE CYCLASE DGCT-RELATED"/>
    <property type="match status" value="1"/>
</dbReference>
<dbReference type="InterPro" id="IPR052163">
    <property type="entry name" value="DGC-Regulatory_Protein"/>
</dbReference>
<dbReference type="InterPro" id="IPR000160">
    <property type="entry name" value="GGDEF_dom"/>
</dbReference>
<dbReference type="SMART" id="SM00267">
    <property type="entry name" value="GGDEF"/>
    <property type="match status" value="1"/>
</dbReference>
<dbReference type="EMBL" id="QPJY01000019">
    <property type="protein sequence ID" value="RCX22006.1"/>
    <property type="molecule type" value="Genomic_DNA"/>
</dbReference>
<feature type="transmembrane region" description="Helical" evidence="1">
    <location>
        <begin position="365"/>
        <end position="385"/>
    </location>
</feature>
<evidence type="ECO:0000256" key="1">
    <source>
        <dbReference type="SAM" id="Phobius"/>
    </source>
</evidence>
<dbReference type="InterPro" id="IPR029787">
    <property type="entry name" value="Nucleotide_cyclase"/>
</dbReference>
<feature type="domain" description="GGDEF" evidence="3">
    <location>
        <begin position="476"/>
        <end position="609"/>
    </location>
</feature>
<dbReference type="Proteomes" id="UP000252707">
    <property type="component" value="Unassembled WGS sequence"/>
</dbReference>
<feature type="transmembrane region" description="Helical" evidence="1">
    <location>
        <begin position="245"/>
        <end position="269"/>
    </location>
</feature>
<evidence type="ECO:0000313" key="4">
    <source>
        <dbReference type="EMBL" id="RCX22006.1"/>
    </source>
</evidence>
<dbReference type="PROSITE" id="PS50887">
    <property type="entry name" value="GGDEF"/>
    <property type="match status" value="1"/>
</dbReference>
<keyword evidence="1" id="KW-0472">Membrane</keyword>
<evidence type="ECO:0000313" key="5">
    <source>
        <dbReference type="Proteomes" id="UP000252707"/>
    </source>
</evidence>
<dbReference type="OrthoDB" id="5289013at2"/>
<proteinExistence type="predicted"/>
<name>A0A369BN28_9GAMM</name>
<gene>
    <name evidence="4" type="ORF">DFQ59_11923</name>
</gene>
<dbReference type="Pfam" id="PF07696">
    <property type="entry name" value="7TMR-DISMED2"/>
    <property type="match status" value="1"/>
</dbReference>
<feature type="transmembrane region" description="Helical" evidence="1">
    <location>
        <begin position="183"/>
        <end position="206"/>
    </location>
</feature>
<keyword evidence="2" id="KW-0732">Signal</keyword>
<feature type="signal peptide" evidence="2">
    <location>
        <begin position="1"/>
        <end position="20"/>
    </location>
</feature>
<feature type="chain" id="PRO_5016571097" evidence="2">
    <location>
        <begin position="21"/>
        <end position="633"/>
    </location>
</feature>
<feature type="transmembrane region" description="Helical" evidence="1">
    <location>
        <begin position="281"/>
        <end position="299"/>
    </location>
</feature>
<feature type="transmembrane region" description="Helical" evidence="1">
    <location>
        <begin position="305"/>
        <end position="327"/>
    </location>
</feature>
<dbReference type="Pfam" id="PF00990">
    <property type="entry name" value="GGDEF"/>
    <property type="match status" value="1"/>
</dbReference>
<organism evidence="4 5">
    <name type="scientific">Thioalbus denitrificans</name>
    <dbReference type="NCBI Taxonomy" id="547122"/>
    <lineage>
        <taxon>Bacteria</taxon>
        <taxon>Pseudomonadati</taxon>
        <taxon>Pseudomonadota</taxon>
        <taxon>Gammaproteobacteria</taxon>
        <taxon>Chromatiales</taxon>
        <taxon>Ectothiorhodospiraceae</taxon>
        <taxon>Thioalbus</taxon>
    </lineage>
</organism>
<reference evidence="4 5" key="1">
    <citation type="submission" date="2018-07" db="EMBL/GenBank/DDBJ databases">
        <title>Genomic Encyclopedia of Type Strains, Phase IV (KMG-IV): sequencing the most valuable type-strain genomes for metagenomic binning, comparative biology and taxonomic classification.</title>
        <authorList>
            <person name="Goeker M."/>
        </authorList>
    </citation>
    <scope>NUCLEOTIDE SEQUENCE [LARGE SCALE GENOMIC DNA]</scope>
    <source>
        <strain evidence="4 5">DSM 26407</strain>
    </source>
</reference>